<accession>A0A7R8X6W6</accession>
<feature type="compositionally biased region" description="Basic and acidic residues" evidence="1">
    <location>
        <begin position="153"/>
        <end position="168"/>
    </location>
</feature>
<dbReference type="PANTHER" id="PTHR22933">
    <property type="entry name" value="FI18007P1-RELATED"/>
    <property type="match status" value="1"/>
</dbReference>
<keyword evidence="4" id="KW-1185">Reference proteome</keyword>
<evidence type="ECO:0000313" key="4">
    <source>
        <dbReference type="Proteomes" id="UP000677054"/>
    </source>
</evidence>
<evidence type="ECO:0000259" key="2">
    <source>
        <dbReference type="PROSITE" id="PS50940"/>
    </source>
</evidence>
<evidence type="ECO:0000313" key="3">
    <source>
        <dbReference type="EMBL" id="CAD7241703.1"/>
    </source>
</evidence>
<feature type="compositionally biased region" description="Low complexity" evidence="1">
    <location>
        <begin position="102"/>
        <end position="135"/>
    </location>
</feature>
<dbReference type="EMBL" id="CAJPEV010000166">
    <property type="protein sequence ID" value="CAG0881698.1"/>
    <property type="molecule type" value="Genomic_DNA"/>
</dbReference>
<protein>
    <recommendedName>
        <fullName evidence="2">Chitin-binding type-2 domain-containing protein</fullName>
    </recommendedName>
</protein>
<feature type="compositionally biased region" description="Pro residues" evidence="1">
    <location>
        <begin position="83"/>
        <end position="101"/>
    </location>
</feature>
<reference evidence="3" key="1">
    <citation type="submission" date="2020-11" db="EMBL/GenBank/DDBJ databases">
        <authorList>
            <person name="Tran Van P."/>
        </authorList>
    </citation>
    <scope>NUCLEOTIDE SEQUENCE</scope>
</reference>
<organism evidence="3">
    <name type="scientific">Darwinula stevensoni</name>
    <dbReference type="NCBI Taxonomy" id="69355"/>
    <lineage>
        <taxon>Eukaryota</taxon>
        <taxon>Metazoa</taxon>
        <taxon>Ecdysozoa</taxon>
        <taxon>Arthropoda</taxon>
        <taxon>Crustacea</taxon>
        <taxon>Oligostraca</taxon>
        <taxon>Ostracoda</taxon>
        <taxon>Podocopa</taxon>
        <taxon>Podocopida</taxon>
        <taxon>Darwinulocopina</taxon>
        <taxon>Darwinuloidea</taxon>
        <taxon>Darwinulidae</taxon>
        <taxon>Darwinula</taxon>
    </lineage>
</organism>
<feature type="compositionally biased region" description="Pro residues" evidence="1">
    <location>
        <begin position="40"/>
        <end position="51"/>
    </location>
</feature>
<feature type="region of interest" description="Disordered" evidence="1">
    <location>
        <begin position="1"/>
        <end position="170"/>
    </location>
</feature>
<dbReference type="InterPro" id="IPR002557">
    <property type="entry name" value="Chitin-bd_dom"/>
</dbReference>
<dbReference type="AlphaFoldDB" id="A0A7R8X6W6"/>
<dbReference type="Pfam" id="PF01607">
    <property type="entry name" value="CBM_14"/>
    <property type="match status" value="1"/>
</dbReference>
<dbReference type="GO" id="GO:0008061">
    <property type="term" value="F:chitin binding"/>
    <property type="evidence" value="ECO:0007669"/>
    <property type="project" value="InterPro"/>
</dbReference>
<dbReference type="InterPro" id="IPR052976">
    <property type="entry name" value="Scoloptoxin-like"/>
</dbReference>
<dbReference type="SMART" id="SM00494">
    <property type="entry name" value="ChtBD2"/>
    <property type="match status" value="1"/>
</dbReference>
<dbReference type="Gene3D" id="2.170.140.10">
    <property type="entry name" value="Chitin binding domain"/>
    <property type="match status" value="1"/>
</dbReference>
<evidence type="ECO:0000256" key="1">
    <source>
        <dbReference type="SAM" id="MobiDB-lite"/>
    </source>
</evidence>
<dbReference type="PROSITE" id="PS50940">
    <property type="entry name" value="CHIT_BIND_II"/>
    <property type="match status" value="1"/>
</dbReference>
<dbReference type="OrthoDB" id="10052888at2759"/>
<dbReference type="Proteomes" id="UP000677054">
    <property type="component" value="Unassembled WGS sequence"/>
</dbReference>
<gene>
    <name evidence="3" type="ORF">DSTB1V02_LOCUS1684</name>
</gene>
<dbReference type="PRINTS" id="PR01217">
    <property type="entry name" value="PRICHEXTENSN"/>
</dbReference>
<dbReference type="SUPFAM" id="SSF57625">
    <property type="entry name" value="Invertebrate chitin-binding proteins"/>
    <property type="match status" value="1"/>
</dbReference>
<feature type="domain" description="Chitin-binding type-2" evidence="2">
    <location>
        <begin position="191"/>
        <end position="254"/>
    </location>
</feature>
<sequence>MIAKSGRMRTFSGWEAKTTGWGRPSQGLGSESETAVCRAEPPPSQPFPSYGPPQQTAPFSQFGQGAGVSQQQTFQPQPLQPAFQPPPPVQPIPPAFQPQPLQPTFQPQPVQPAFRPQPVQPAFQPQPVQPAFQPQPVQPRPRPQPQPQQPQQSHDHDHDHHAGLDWLRDSVPGEPGVDYPIFSYQNKPETGFSCNGRVTGGYYADVQARCQVFWVCAPDPLQGLRPVAFLCPNGTIYNQQAFTCDWWFNVECQSSEGFYGLNDEIGKVPEGAGQFQTQVRSEIPHHHHHLALLSYTGHAVTDNEKRWEFFSD</sequence>
<feature type="compositionally biased region" description="Polar residues" evidence="1">
    <location>
        <begin position="56"/>
        <end position="69"/>
    </location>
</feature>
<dbReference type="InterPro" id="IPR036508">
    <property type="entry name" value="Chitin-bd_dom_sf"/>
</dbReference>
<dbReference type="PANTHER" id="PTHR22933:SF42">
    <property type="entry name" value="FI18455P1-RELATED"/>
    <property type="match status" value="1"/>
</dbReference>
<feature type="compositionally biased region" description="Low complexity" evidence="1">
    <location>
        <begin position="70"/>
        <end position="82"/>
    </location>
</feature>
<proteinExistence type="predicted"/>
<name>A0A7R8X6W6_9CRUS</name>
<dbReference type="GO" id="GO:0005576">
    <property type="term" value="C:extracellular region"/>
    <property type="evidence" value="ECO:0007669"/>
    <property type="project" value="InterPro"/>
</dbReference>
<dbReference type="EMBL" id="LR899683">
    <property type="protein sequence ID" value="CAD7241703.1"/>
    <property type="molecule type" value="Genomic_DNA"/>
</dbReference>
<feature type="compositionally biased region" description="Pro residues" evidence="1">
    <location>
        <begin position="136"/>
        <end position="148"/>
    </location>
</feature>